<keyword evidence="2" id="KW-1185">Reference proteome</keyword>
<dbReference type="OMA" id="SALWPIR"/>
<evidence type="ECO:0000313" key="1">
    <source>
        <dbReference type="EnsemblPlants" id="OPUNC01G23640.1"/>
    </source>
</evidence>
<evidence type="ECO:0000313" key="2">
    <source>
        <dbReference type="Proteomes" id="UP000026962"/>
    </source>
</evidence>
<reference evidence="1" key="2">
    <citation type="submission" date="2018-05" db="EMBL/GenBank/DDBJ databases">
        <title>OpunRS2 (Oryza punctata Reference Sequence Version 2).</title>
        <authorList>
            <person name="Zhang J."/>
            <person name="Kudrna D."/>
            <person name="Lee S."/>
            <person name="Talag J."/>
            <person name="Welchert J."/>
            <person name="Wing R.A."/>
        </authorList>
    </citation>
    <scope>NUCLEOTIDE SEQUENCE [LARGE SCALE GENOMIC DNA]</scope>
</reference>
<dbReference type="EnsemblPlants" id="OPUNC01G23640.1">
    <property type="protein sequence ID" value="OPUNC01G23640.1"/>
    <property type="gene ID" value="OPUNC01G23640"/>
</dbReference>
<dbReference type="AlphaFoldDB" id="A0A0E0JLF5"/>
<accession>A0A0E0JLF5</accession>
<name>A0A0E0JLF5_ORYPU</name>
<dbReference type="HOGENOM" id="CLU_1828442_0_0_1"/>
<protein>
    <submittedName>
        <fullName evidence="1">Uncharacterized protein</fullName>
    </submittedName>
</protein>
<dbReference type="Gramene" id="OPUNC01G23640.1">
    <property type="protein sequence ID" value="OPUNC01G23640.1"/>
    <property type="gene ID" value="OPUNC01G23640"/>
</dbReference>
<reference evidence="1" key="1">
    <citation type="submission" date="2015-04" db="UniProtKB">
        <authorList>
            <consortium name="EnsemblPlants"/>
        </authorList>
    </citation>
    <scope>IDENTIFICATION</scope>
</reference>
<dbReference type="Proteomes" id="UP000026962">
    <property type="component" value="Chromosome 1"/>
</dbReference>
<organism evidence="1">
    <name type="scientific">Oryza punctata</name>
    <name type="common">Red rice</name>
    <dbReference type="NCBI Taxonomy" id="4537"/>
    <lineage>
        <taxon>Eukaryota</taxon>
        <taxon>Viridiplantae</taxon>
        <taxon>Streptophyta</taxon>
        <taxon>Embryophyta</taxon>
        <taxon>Tracheophyta</taxon>
        <taxon>Spermatophyta</taxon>
        <taxon>Magnoliopsida</taxon>
        <taxon>Liliopsida</taxon>
        <taxon>Poales</taxon>
        <taxon>Poaceae</taxon>
        <taxon>BOP clade</taxon>
        <taxon>Oryzoideae</taxon>
        <taxon>Oryzeae</taxon>
        <taxon>Oryzinae</taxon>
        <taxon>Oryza</taxon>
    </lineage>
</organism>
<proteinExistence type="predicted"/>
<sequence>MPSISSFDTISFNPLQRRGRPCVFDVFGARTKRRRSIIVVVLAAVDHRKPSCRVTVIVSPSRPKALKKFQESCTDEGDCRRLLELRSLSAIANSSLSALWPIRDIIVDLELLPLPGHPLHCRRCPDLFKPRSSFDELPSTS</sequence>